<proteinExistence type="predicted"/>
<dbReference type="AlphaFoldDB" id="A0A0C2FZS7"/>
<reference evidence="1 2" key="1">
    <citation type="submission" date="2013-12" db="EMBL/GenBank/DDBJ databases">
        <title>Draft genome of the parsitic nematode Ancylostoma duodenale.</title>
        <authorList>
            <person name="Mitreva M."/>
        </authorList>
    </citation>
    <scope>NUCLEOTIDE SEQUENCE [LARGE SCALE GENOMIC DNA]</scope>
    <source>
        <strain evidence="1 2">Zhejiang</strain>
    </source>
</reference>
<dbReference type="Proteomes" id="UP000054047">
    <property type="component" value="Unassembled WGS sequence"/>
</dbReference>
<dbReference type="EMBL" id="KN739660">
    <property type="protein sequence ID" value="KIH54135.1"/>
    <property type="molecule type" value="Genomic_DNA"/>
</dbReference>
<keyword evidence="2" id="KW-1185">Reference proteome</keyword>
<name>A0A0C2FZS7_9BILA</name>
<protein>
    <submittedName>
        <fullName evidence="1">Uncharacterized protein</fullName>
    </submittedName>
</protein>
<evidence type="ECO:0000313" key="1">
    <source>
        <dbReference type="EMBL" id="KIH54135.1"/>
    </source>
</evidence>
<gene>
    <name evidence="1" type="ORF">ANCDUO_15719</name>
</gene>
<sequence length="64" mass="7178">MEEAAIGGALVGWVLGYECTPVKLRFFTTGTISKMSRMYIQKFPTGPYDEDASVERQKTSFSHL</sequence>
<evidence type="ECO:0000313" key="2">
    <source>
        <dbReference type="Proteomes" id="UP000054047"/>
    </source>
</evidence>
<accession>A0A0C2FZS7</accession>
<organism evidence="1 2">
    <name type="scientific">Ancylostoma duodenale</name>
    <dbReference type="NCBI Taxonomy" id="51022"/>
    <lineage>
        <taxon>Eukaryota</taxon>
        <taxon>Metazoa</taxon>
        <taxon>Ecdysozoa</taxon>
        <taxon>Nematoda</taxon>
        <taxon>Chromadorea</taxon>
        <taxon>Rhabditida</taxon>
        <taxon>Rhabditina</taxon>
        <taxon>Rhabditomorpha</taxon>
        <taxon>Strongyloidea</taxon>
        <taxon>Ancylostomatidae</taxon>
        <taxon>Ancylostomatinae</taxon>
        <taxon>Ancylostoma</taxon>
    </lineage>
</organism>